<evidence type="ECO:0000256" key="1">
    <source>
        <dbReference type="ARBA" id="ARBA00022741"/>
    </source>
</evidence>
<dbReference type="Proteomes" id="UP001209803">
    <property type="component" value="Chromosome"/>
</dbReference>
<dbReference type="PANTHER" id="PTHR13748">
    <property type="entry name" value="COBW-RELATED"/>
    <property type="match status" value="1"/>
</dbReference>
<gene>
    <name evidence="8" type="ORF">K1718_14140</name>
</gene>
<reference evidence="8 9" key="1">
    <citation type="submission" date="2023-03" db="EMBL/GenBank/DDBJ databases">
        <title>Roseibium porphyridii sp. nov. and Roseibium rhodosorbium sp. nov. isolated from marine algae, Porphyridium cruentum and Rhodosorus marinus, respectively.</title>
        <authorList>
            <person name="Lee M.W."/>
            <person name="Choi B.J."/>
            <person name="Lee J.K."/>
            <person name="Choi D.G."/>
            <person name="Baek J.H."/>
            <person name="Bayburt H."/>
            <person name="Kim J.M."/>
            <person name="Han D.M."/>
            <person name="Kim K.H."/>
            <person name="Jeon C.O."/>
        </authorList>
    </citation>
    <scope>NUCLEOTIDE SEQUENCE [LARGE SCALE GENOMIC DNA]</scope>
    <source>
        <strain evidence="8 9">KMA01</strain>
    </source>
</reference>
<dbReference type="InterPro" id="IPR036627">
    <property type="entry name" value="CobW-likC_sf"/>
</dbReference>
<dbReference type="CDD" id="cd03112">
    <property type="entry name" value="CobW-like"/>
    <property type="match status" value="1"/>
</dbReference>
<keyword evidence="2" id="KW-0378">Hydrolase</keyword>
<keyword evidence="3" id="KW-0143">Chaperone</keyword>
<dbReference type="InterPro" id="IPR027417">
    <property type="entry name" value="P-loop_NTPase"/>
</dbReference>
<name>A0ABY8F3I2_9HYPH</name>
<evidence type="ECO:0000256" key="4">
    <source>
        <dbReference type="ARBA" id="ARBA00034320"/>
    </source>
</evidence>
<dbReference type="InterPro" id="IPR003495">
    <property type="entry name" value="CobW/HypB/UreG_nucleotide-bd"/>
</dbReference>
<dbReference type="Pfam" id="PF07683">
    <property type="entry name" value="CobW_C"/>
    <property type="match status" value="1"/>
</dbReference>
<dbReference type="Gene3D" id="3.30.1220.10">
    <property type="entry name" value="CobW-like, C-terminal domain"/>
    <property type="match status" value="1"/>
</dbReference>
<dbReference type="SMART" id="SM00833">
    <property type="entry name" value="CobW_C"/>
    <property type="match status" value="1"/>
</dbReference>
<evidence type="ECO:0000256" key="2">
    <source>
        <dbReference type="ARBA" id="ARBA00022801"/>
    </source>
</evidence>
<dbReference type="InterPro" id="IPR051316">
    <property type="entry name" value="Zinc-reg_GTPase_activator"/>
</dbReference>
<dbReference type="RefSeq" id="WP_265682042.1">
    <property type="nucleotide sequence ID" value="NZ_CP120863.1"/>
</dbReference>
<dbReference type="Gene3D" id="3.40.50.300">
    <property type="entry name" value="P-loop containing nucleotide triphosphate hydrolases"/>
    <property type="match status" value="1"/>
</dbReference>
<dbReference type="InterPro" id="IPR011629">
    <property type="entry name" value="CobW-like_C"/>
</dbReference>
<dbReference type="EMBL" id="CP120863">
    <property type="protein sequence ID" value="WFE87318.1"/>
    <property type="molecule type" value="Genomic_DNA"/>
</dbReference>
<dbReference type="SUPFAM" id="SSF52540">
    <property type="entry name" value="P-loop containing nucleoside triphosphate hydrolases"/>
    <property type="match status" value="1"/>
</dbReference>
<keyword evidence="9" id="KW-1185">Reference proteome</keyword>
<organism evidence="8 9">
    <name type="scientific">Roseibium porphyridii</name>
    <dbReference type="NCBI Taxonomy" id="2866279"/>
    <lineage>
        <taxon>Bacteria</taxon>
        <taxon>Pseudomonadati</taxon>
        <taxon>Pseudomonadota</taxon>
        <taxon>Alphaproteobacteria</taxon>
        <taxon>Hyphomicrobiales</taxon>
        <taxon>Stappiaceae</taxon>
        <taxon>Roseibium</taxon>
    </lineage>
</organism>
<keyword evidence="1" id="KW-0547">Nucleotide-binding</keyword>
<dbReference type="SUPFAM" id="SSF90002">
    <property type="entry name" value="Hypothetical protein YjiA, C-terminal domain"/>
    <property type="match status" value="1"/>
</dbReference>
<accession>A0ABY8F3I2</accession>
<dbReference type="PANTHER" id="PTHR13748:SF62">
    <property type="entry name" value="COBW DOMAIN-CONTAINING PROTEIN"/>
    <property type="match status" value="1"/>
</dbReference>
<feature type="domain" description="CobW C-terminal" evidence="7">
    <location>
        <begin position="252"/>
        <end position="347"/>
    </location>
</feature>
<evidence type="ECO:0000313" key="9">
    <source>
        <dbReference type="Proteomes" id="UP001209803"/>
    </source>
</evidence>
<proteinExistence type="inferred from homology"/>
<protein>
    <submittedName>
        <fullName evidence="8">GTP-binding protein</fullName>
    </submittedName>
</protein>
<sequence length="384" mass="40933">MTLPDRIPVFLLSGFLGSGKSTLLNAFLNDPAVEDTAVIINEFGDIPVDHLLVRQGETTISQVSTGCLCCSDTTDIRQTLEDLQSAASSGLTGGFSRVIVEMSGLGDPAPLVNAFSAGDNAAGPAFYLAGVVTLFDTVTGASTIENHFEAFKQIAFADRIVLTKTDLVEEPKTSTECSGLFGELRALNPSADIVDRQSVDLSTLFSPRPYTAVERGEDVAGWLALEAALALEDGHGDASGSDTVNLRHGSGIRTFSIVRDDPLPKSNLDQFFDLLQNSAGQRLLRVKGIVATSDTPEKPLIVHAVQHVVSEPVRLGAWPDEDRRTRLVFITNGIDPGPVRDLFAAVTNTTPFSFTKSLKVAGAAILGPVSRTFSNLTSTSRRSQ</sequence>
<evidence type="ECO:0000313" key="8">
    <source>
        <dbReference type="EMBL" id="WFE87318.1"/>
    </source>
</evidence>
<evidence type="ECO:0000259" key="7">
    <source>
        <dbReference type="SMART" id="SM00833"/>
    </source>
</evidence>
<dbReference type="Pfam" id="PF02492">
    <property type="entry name" value="cobW"/>
    <property type="match status" value="1"/>
</dbReference>
<comment type="function">
    <text evidence="5">Zinc chaperone that directly transfers zinc cofactor to target proteins, thereby activating them. Zinc is transferred from the CXCC motif in the GTPase domain to the zinc binding site in target proteins in a process requiring GTP hydrolysis.</text>
</comment>
<evidence type="ECO:0000256" key="5">
    <source>
        <dbReference type="ARBA" id="ARBA00045658"/>
    </source>
</evidence>
<comment type="similarity">
    <text evidence="4">Belongs to the SIMIBI class G3E GTPase family. ZNG1 subfamily.</text>
</comment>
<evidence type="ECO:0000256" key="3">
    <source>
        <dbReference type="ARBA" id="ARBA00023186"/>
    </source>
</evidence>
<evidence type="ECO:0000256" key="6">
    <source>
        <dbReference type="ARBA" id="ARBA00049117"/>
    </source>
</evidence>
<comment type="catalytic activity">
    <reaction evidence="6">
        <text>GTP + H2O = GDP + phosphate + H(+)</text>
        <dbReference type="Rhea" id="RHEA:19669"/>
        <dbReference type="ChEBI" id="CHEBI:15377"/>
        <dbReference type="ChEBI" id="CHEBI:15378"/>
        <dbReference type="ChEBI" id="CHEBI:37565"/>
        <dbReference type="ChEBI" id="CHEBI:43474"/>
        <dbReference type="ChEBI" id="CHEBI:58189"/>
    </reaction>
    <physiologicalReaction direction="left-to-right" evidence="6">
        <dbReference type="Rhea" id="RHEA:19670"/>
    </physiologicalReaction>
</comment>